<keyword evidence="5 8" id="KW-1133">Transmembrane helix</keyword>
<dbReference type="InterPro" id="IPR024041">
    <property type="entry name" value="NH4_transpt_AmtB-like_dom"/>
</dbReference>
<dbReference type="SUPFAM" id="SSF111352">
    <property type="entry name" value="Ammonium transporter"/>
    <property type="match status" value="1"/>
</dbReference>
<feature type="transmembrane region" description="Helical" evidence="8">
    <location>
        <begin position="275"/>
        <end position="296"/>
    </location>
</feature>
<dbReference type="OrthoDB" id="9814202at2"/>
<feature type="transmembrane region" description="Helical" evidence="8">
    <location>
        <begin position="95"/>
        <end position="115"/>
    </location>
</feature>
<keyword evidence="4 8" id="KW-0812">Transmembrane</keyword>
<protein>
    <recommendedName>
        <fullName evidence="8">Ammonium transporter</fullName>
    </recommendedName>
</protein>
<dbReference type="NCBIfam" id="TIGR00836">
    <property type="entry name" value="amt"/>
    <property type="match status" value="1"/>
</dbReference>
<gene>
    <name evidence="10" type="ORF">HMPREF3180_01167</name>
</gene>
<dbReference type="PANTHER" id="PTHR43029">
    <property type="entry name" value="AMMONIUM TRANSPORTER MEP2"/>
    <property type="match status" value="1"/>
</dbReference>
<keyword evidence="3 8" id="KW-0813">Transport</keyword>
<comment type="caution">
    <text evidence="10">The sequence shown here is derived from an EMBL/GenBank/DDBJ whole genome shotgun (WGS) entry which is preliminary data.</text>
</comment>
<dbReference type="InterPro" id="IPR001905">
    <property type="entry name" value="Ammonium_transpt"/>
</dbReference>
<organism evidence="10 11">
    <name type="scientific">Leptotrichia wadei</name>
    <dbReference type="NCBI Taxonomy" id="157687"/>
    <lineage>
        <taxon>Bacteria</taxon>
        <taxon>Fusobacteriati</taxon>
        <taxon>Fusobacteriota</taxon>
        <taxon>Fusobacteriia</taxon>
        <taxon>Fusobacteriales</taxon>
        <taxon>Leptotrichiaceae</taxon>
        <taxon>Leptotrichia</taxon>
    </lineage>
</organism>
<proteinExistence type="inferred from homology"/>
<dbReference type="PATRIC" id="fig|157687.3.peg.1161"/>
<dbReference type="STRING" id="157687.HMPREF3180_01167"/>
<feature type="transmembrane region" description="Helical" evidence="8">
    <location>
        <begin position="122"/>
        <end position="140"/>
    </location>
</feature>
<evidence type="ECO:0000256" key="2">
    <source>
        <dbReference type="ARBA" id="ARBA00005887"/>
    </source>
</evidence>
<reference evidence="11" key="1">
    <citation type="submission" date="2016-01" db="EMBL/GenBank/DDBJ databases">
        <authorList>
            <person name="Mitreva M."/>
            <person name="Pepin K.H."/>
            <person name="Mihindukulasuriya K.A."/>
            <person name="Fulton R."/>
            <person name="Fronick C."/>
            <person name="O'Laughlin M."/>
            <person name="Miner T."/>
            <person name="Herter B."/>
            <person name="Rosa B.A."/>
            <person name="Cordes M."/>
            <person name="Tomlinson C."/>
            <person name="Wollam A."/>
            <person name="Palsikar V.B."/>
            <person name="Mardis E.R."/>
            <person name="Wilson R.K."/>
        </authorList>
    </citation>
    <scope>NUCLEOTIDE SEQUENCE [LARGE SCALE GENOMIC DNA]</scope>
    <source>
        <strain evidence="11">KA00185</strain>
    </source>
</reference>
<dbReference type="Proteomes" id="UP000070483">
    <property type="component" value="Unassembled WGS sequence"/>
</dbReference>
<comment type="similarity">
    <text evidence="2 8">Belongs to the ammonia transporter channel (TC 1.A.11.2) family.</text>
</comment>
<dbReference type="EMBL" id="LSDD01000089">
    <property type="protein sequence ID" value="KXB65487.1"/>
    <property type="molecule type" value="Genomic_DNA"/>
</dbReference>
<feature type="transmembrane region" description="Helical" evidence="8">
    <location>
        <begin position="160"/>
        <end position="180"/>
    </location>
</feature>
<dbReference type="PANTHER" id="PTHR43029:SF10">
    <property type="entry name" value="AMMONIUM TRANSPORTER MEP2"/>
    <property type="match status" value="1"/>
</dbReference>
<evidence type="ECO:0000256" key="4">
    <source>
        <dbReference type="ARBA" id="ARBA00022692"/>
    </source>
</evidence>
<name>A0A134ACP4_9FUSO</name>
<dbReference type="RefSeq" id="WP_060917907.1">
    <property type="nucleotide sequence ID" value="NZ_KQ960073.1"/>
</dbReference>
<dbReference type="InterPro" id="IPR029020">
    <property type="entry name" value="Ammonium/urea_transptr"/>
</dbReference>
<feature type="transmembrane region" description="Helical" evidence="8">
    <location>
        <begin position="6"/>
        <end position="30"/>
    </location>
</feature>
<evidence type="ECO:0000256" key="1">
    <source>
        <dbReference type="ARBA" id="ARBA00004141"/>
    </source>
</evidence>
<evidence type="ECO:0000256" key="6">
    <source>
        <dbReference type="ARBA" id="ARBA00023136"/>
    </source>
</evidence>
<dbReference type="Gene3D" id="1.10.3430.10">
    <property type="entry name" value="Ammonium transporter AmtB like domains"/>
    <property type="match status" value="1"/>
</dbReference>
<evidence type="ECO:0000259" key="9">
    <source>
        <dbReference type="Pfam" id="PF00909"/>
    </source>
</evidence>
<keyword evidence="7 8" id="KW-0924">Ammonia transport</keyword>
<keyword evidence="6 8" id="KW-0472">Membrane</keyword>
<feature type="transmembrane region" description="Helical" evidence="8">
    <location>
        <begin position="350"/>
        <end position="373"/>
    </location>
</feature>
<evidence type="ECO:0000313" key="11">
    <source>
        <dbReference type="Proteomes" id="UP000070483"/>
    </source>
</evidence>
<evidence type="ECO:0000313" key="10">
    <source>
        <dbReference type="EMBL" id="KXB65487.1"/>
    </source>
</evidence>
<feature type="transmembrane region" description="Helical" evidence="8">
    <location>
        <begin position="192"/>
        <end position="212"/>
    </location>
</feature>
<evidence type="ECO:0000256" key="3">
    <source>
        <dbReference type="ARBA" id="ARBA00022448"/>
    </source>
</evidence>
<dbReference type="GO" id="GO:0008519">
    <property type="term" value="F:ammonium channel activity"/>
    <property type="evidence" value="ECO:0007669"/>
    <property type="project" value="InterPro"/>
</dbReference>
<dbReference type="Pfam" id="PF00909">
    <property type="entry name" value="Ammonium_transp"/>
    <property type="match status" value="1"/>
</dbReference>
<comment type="subcellular location">
    <subcellularLocation>
        <location evidence="8">Cell membrane</location>
        <topology evidence="8">Multi-pass membrane protein</topology>
    </subcellularLocation>
    <subcellularLocation>
        <location evidence="1">Membrane</location>
        <topology evidence="1">Multi-pass membrane protein</topology>
    </subcellularLocation>
</comment>
<evidence type="ECO:0000256" key="7">
    <source>
        <dbReference type="ARBA" id="ARBA00023177"/>
    </source>
</evidence>
<feature type="domain" description="Ammonium transporter AmtB-like" evidence="9">
    <location>
        <begin position="7"/>
        <end position="403"/>
    </location>
</feature>
<accession>A0A134ACP4</accession>
<dbReference type="AlphaFoldDB" id="A0A134ACP4"/>
<feature type="transmembrane region" description="Helical" evidence="8">
    <location>
        <begin position="42"/>
        <end position="62"/>
    </location>
</feature>
<feature type="transmembrane region" description="Helical" evidence="8">
    <location>
        <begin position="224"/>
        <end position="245"/>
    </location>
</feature>
<feature type="transmembrane region" description="Helical" evidence="8">
    <location>
        <begin position="252"/>
        <end position="269"/>
    </location>
</feature>
<evidence type="ECO:0000256" key="5">
    <source>
        <dbReference type="ARBA" id="ARBA00022989"/>
    </source>
</evidence>
<dbReference type="GO" id="GO:0005886">
    <property type="term" value="C:plasma membrane"/>
    <property type="evidence" value="ECO:0007669"/>
    <property type="project" value="UniProtKB-SubCell"/>
</dbReference>
<evidence type="ECO:0000256" key="8">
    <source>
        <dbReference type="RuleBase" id="RU362002"/>
    </source>
</evidence>
<sequence length="411" mass="43543">MDTASVVFILFSSALVLFMTPGLAFFYGGLGRRKNVINTMMMVILPIAIAVVMWFLVGYSLAFSGNGKFIGNFGNILFRGVSETTSTKGYKIPDAAFALFQMMFSIITVSIATGAVTGRIKFAPFLVFAPIWLIFVYYPLAHMVWGGGLLAKMGALDFAGGDVVHISSGVSGLVLATIIGKRREFTRTEYRPHNVPFVLLGTGILAFGWLGFNAGSALEANSTAIHAFITTMLSLAAATCSWVIIEKLSNGTPTLVGTSTGLVAGLVAITPGAGYVSYGSAILMGLLVSPICYFAISSLKHKLQYDDALDAFGCHGVGGIFGGIATAIFTTPSLTPEKGNFGLLYGGTHLFGATVAAILITAIWAGVFTFMIIKVIGVFLPLRATDREEAVGMDDSEHKETAYPTFMGLDS</sequence>
<feature type="transmembrane region" description="Helical" evidence="8">
    <location>
        <begin position="308"/>
        <end position="330"/>
    </location>
</feature>
<keyword evidence="11" id="KW-1185">Reference proteome</keyword>